<evidence type="ECO:0000256" key="1">
    <source>
        <dbReference type="SAM" id="MobiDB-lite"/>
    </source>
</evidence>
<protein>
    <recommendedName>
        <fullName evidence="4">Coiled-coil domain-containing protein 24</fullName>
    </recommendedName>
</protein>
<organism evidence="2 3">
    <name type="scientific">Pangasianodon hypophthalmus</name>
    <name type="common">Striped catfish</name>
    <name type="synonym">Helicophagus hypophthalmus</name>
    <dbReference type="NCBI Taxonomy" id="310915"/>
    <lineage>
        <taxon>Eukaryota</taxon>
        <taxon>Metazoa</taxon>
        <taxon>Chordata</taxon>
        <taxon>Craniata</taxon>
        <taxon>Vertebrata</taxon>
        <taxon>Euteleostomi</taxon>
        <taxon>Actinopterygii</taxon>
        <taxon>Neopterygii</taxon>
        <taxon>Teleostei</taxon>
        <taxon>Ostariophysi</taxon>
        <taxon>Siluriformes</taxon>
        <taxon>Pangasiidae</taxon>
        <taxon>Pangasianodon</taxon>
    </lineage>
</organism>
<keyword evidence="3" id="KW-1185">Reference proteome</keyword>
<dbReference type="Pfam" id="PF15669">
    <property type="entry name" value="CCDC24"/>
    <property type="match status" value="1"/>
</dbReference>
<feature type="region of interest" description="Disordered" evidence="1">
    <location>
        <begin position="121"/>
        <end position="156"/>
    </location>
</feature>
<sequence length="415" mass="45901">MNDVSGLMEPVQQQQCVWSLIKECVPDSELPEIRAILGDALIDMYTEIHSEVQMWEQMWHEVHDGKSQMPHSSLADPPAVKELLRSELQLLLLSLRQQAVTLGRDGDEVMSRYSPRVVSYALGTERQRSPDSTECTASTSRPESSRSSSRLSSHSSIEDEIEALRHKLNITHINEVVSHLKSVLTEECEVLKNDVLLLQESVELEYLKQSGFMEPTLTELKKERRLIQQDLEALNLMNDSTCTDKLKPDVSQIPSREMKLTGLANDSEKKQSVSPVSPKTDFLQPKPPPAVALHDNRPALLGKTRHRISLKVTQLPGSSPNPPQELDLENSHIQPVPQISSASSATVQSSPSESKIAFVGSATCRLKDRALAGHFRAAPTPLIPAPPAGQRATSRGQRVGRRLALHQTGNLLSAT</sequence>
<proteinExistence type="predicted"/>
<gene>
    <name evidence="2" type="ORF">PHYPO_G00197120</name>
</gene>
<dbReference type="Proteomes" id="UP000327468">
    <property type="component" value="Chromosome 4"/>
</dbReference>
<evidence type="ECO:0000313" key="3">
    <source>
        <dbReference type="Proteomes" id="UP000327468"/>
    </source>
</evidence>
<feature type="region of interest" description="Disordered" evidence="1">
    <location>
        <begin position="261"/>
        <end position="292"/>
    </location>
</feature>
<dbReference type="AlphaFoldDB" id="A0A5N5PIZ7"/>
<dbReference type="OrthoDB" id="6022633at2759"/>
<feature type="region of interest" description="Disordered" evidence="1">
    <location>
        <begin position="378"/>
        <end position="398"/>
    </location>
</feature>
<dbReference type="PANTHER" id="PTHR28601:SF1">
    <property type="entry name" value="COILED-COIL DOMAIN-CONTAINING PROTEIN 24"/>
    <property type="match status" value="1"/>
</dbReference>
<evidence type="ECO:0008006" key="4">
    <source>
        <dbReference type="Google" id="ProtNLM"/>
    </source>
</evidence>
<feature type="compositionally biased region" description="Low complexity" evidence="1">
    <location>
        <begin position="138"/>
        <end position="155"/>
    </location>
</feature>
<dbReference type="InterPro" id="IPR031367">
    <property type="entry name" value="CCDC24"/>
</dbReference>
<evidence type="ECO:0000313" key="2">
    <source>
        <dbReference type="EMBL" id="KAB5579625.1"/>
    </source>
</evidence>
<dbReference type="PANTHER" id="PTHR28601">
    <property type="entry name" value="COILED-COIL DOMAIN-CONTAINING PROTEIN 24"/>
    <property type="match status" value="1"/>
</dbReference>
<name>A0A5N5PIZ7_PANHP</name>
<reference evidence="2 3" key="1">
    <citation type="submission" date="2019-06" db="EMBL/GenBank/DDBJ databases">
        <title>A chromosome-scale genome assembly of the striped catfish, Pangasianodon hypophthalmus.</title>
        <authorList>
            <person name="Wen M."/>
            <person name="Zahm M."/>
            <person name="Roques C."/>
            <person name="Cabau C."/>
            <person name="Klopp C."/>
            <person name="Donnadieu C."/>
            <person name="Jouanno E."/>
            <person name="Avarre J.-C."/>
            <person name="Campet M."/>
            <person name="Ha T.T.T."/>
            <person name="Dugue R."/>
            <person name="Lampietro C."/>
            <person name="Louis A."/>
            <person name="Herpin A."/>
            <person name="Echchiki A."/>
            <person name="Berthelot C."/>
            <person name="Parey E."/>
            <person name="Roest-Crollius H."/>
            <person name="Braasch I."/>
            <person name="Postlethwait J."/>
            <person name="Bobe J."/>
            <person name="Montfort J."/>
            <person name="Bouchez O."/>
            <person name="Begum T."/>
            <person name="Schartl M."/>
            <person name="Guiguen Y."/>
        </authorList>
    </citation>
    <scope>NUCLEOTIDE SEQUENCE [LARGE SCALE GENOMIC DNA]</scope>
    <source>
        <strain evidence="2 3">Indonesia</strain>
        <tissue evidence="2">Blood</tissue>
    </source>
</reference>
<accession>A0A5N5PIZ7</accession>
<dbReference type="EMBL" id="VFJC01000005">
    <property type="protein sequence ID" value="KAB5579625.1"/>
    <property type="molecule type" value="Genomic_DNA"/>
</dbReference>
<comment type="caution">
    <text evidence="2">The sequence shown here is derived from an EMBL/GenBank/DDBJ whole genome shotgun (WGS) entry which is preliminary data.</text>
</comment>